<dbReference type="OrthoDB" id="530574at2"/>
<dbReference type="Proteomes" id="UP000238634">
    <property type="component" value="Unassembled WGS sequence"/>
</dbReference>
<comment type="caution">
    <text evidence="1">The sequence shown here is derived from an EMBL/GenBank/DDBJ whole genome shotgun (WGS) entry which is preliminary data.</text>
</comment>
<evidence type="ECO:0000313" key="2">
    <source>
        <dbReference type="Proteomes" id="UP000238634"/>
    </source>
</evidence>
<sequence length="156" mass="16794">MQAISFGCVRARLILFGALLFLIGGCNSQPSGQPPIDIQLFQKWELQPGDTIAGYKVLGGLGDISIALKGSPVYAPFDGEAQIDKRGCVFFSTAEIPAYKFRFCGLNAPQLGKLRQGDTIGSGDTMQFAALRKQPDGKWAIVEPAKSILERTLKAS</sequence>
<organism evidence="1 2">
    <name type="scientific">Phormidesmis priestleyi ULC007</name>
    <dbReference type="NCBI Taxonomy" id="1920490"/>
    <lineage>
        <taxon>Bacteria</taxon>
        <taxon>Bacillati</taxon>
        <taxon>Cyanobacteriota</taxon>
        <taxon>Cyanophyceae</taxon>
        <taxon>Leptolyngbyales</taxon>
        <taxon>Leptolyngbyaceae</taxon>
        <taxon>Phormidesmis</taxon>
    </lineage>
</organism>
<dbReference type="EMBL" id="PVWG01000024">
    <property type="protein sequence ID" value="PSB17731.1"/>
    <property type="molecule type" value="Genomic_DNA"/>
</dbReference>
<dbReference type="AlphaFoldDB" id="A0A2T1DBB4"/>
<name>A0A2T1DBB4_9CYAN</name>
<keyword evidence="2" id="KW-1185">Reference proteome</keyword>
<protein>
    <submittedName>
        <fullName evidence="1">Uncharacterized protein</fullName>
    </submittedName>
</protein>
<dbReference type="STRING" id="1920490.GCA_001895925_00502"/>
<gene>
    <name evidence="1" type="ORF">C7B65_17635</name>
</gene>
<evidence type="ECO:0000313" key="1">
    <source>
        <dbReference type="EMBL" id="PSB17731.1"/>
    </source>
</evidence>
<reference evidence="1 2" key="1">
    <citation type="submission" date="2018-02" db="EMBL/GenBank/DDBJ databases">
        <authorList>
            <person name="Cohen D.B."/>
            <person name="Kent A.D."/>
        </authorList>
    </citation>
    <scope>NUCLEOTIDE SEQUENCE [LARGE SCALE GENOMIC DNA]</scope>
    <source>
        <strain evidence="1 2">ULC007</strain>
    </source>
</reference>
<reference evidence="1 2" key="2">
    <citation type="submission" date="2018-03" db="EMBL/GenBank/DDBJ databases">
        <title>The ancient ancestry and fast evolution of plastids.</title>
        <authorList>
            <person name="Moore K.R."/>
            <person name="Magnabosco C."/>
            <person name="Momper L."/>
            <person name="Gold D.A."/>
            <person name="Bosak T."/>
            <person name="Fournier G.P."/>
        </authorList>
    </citation>
    <scope>NUCLEOTIDE SEQUENCE [LARGE SCALE GENOMIC DNA]</scope>
    <source>
        <strain evidence="1 2">ULC007</strain>
    </source>
</reference>
<accession>A0A2T1DBB4</accession>
<proteinExistence type="predicted"/>